<evidence type="ECO:0000313" key="7">
    <source>
        <dbReference type="EMBL" id="ACF12521.1"/>
    </source>
</evidence>
<keyword evidence="4" id="KW-0862">Zinc</keyword>
<feature type="domain" description="JAB" evidence="6">
    <location>
        <begin position="12"/>
        <end position="119"/>
    </location>
</feature>
<dbReference type="SUPFAM" id="SSF102712">
    <property type="entry name" value="JAB1/MPN domain"/>
    <property type="match status" value="1"/>
</dbReference>
<evidence type="ECO:0000313" key="8">
    <source>
        <dbReference type="Proteomes" id="UP000001208"/>
    </source>
</evidence>
<evidence type="ECO:0000256" key="5">
    <source>
        <dbReference type="ARBA" id="ARBA00023049"/>
    </source>
</evidence>
<dbReference type="CDD" id="cd08070">
    <property type="entry name" value="MPN_like"/>
    <property type="match status" value="1"/>
</dbReference>
<dbReference type="InterPro" id="IPR051929">
    <property type="entry name" value="VirAsm_ModProt"/>
</dbReference>
<evidence type="ECO:0000259" key="6">
    <source>
        <dbReference type="Pfam" id="PF14464"/>
    </source>
</evidence>
<evidence type="ECO:0000256" key="3">
    <source>
        <dbReference type="ARBA" id="ARBA00022801"/>
    </source>
</evidence>
<dbReference type="Proteomes" id="UP000001208">
    <property type="component" value="Chromosome"/>
</dbReference>
<protein>
    <recommendedName>
        <fullName evidence="6">JAB domain-containing protein</fullName>
    </recommendedName>
</protein>
<dbReference type="AlphaFoldDB" id="B3QSD0"/>
<dbReference type="EMBL" id="CP001100">
    <property type="protein sequence ID" value="ACF12521.1"/>
    <property type="molecule type" value="Genomic_DNA"/>
</dbReference>
<dbReference type="HOGENOM" id="CLU_116765_4_0_10"/>
<dbReference type="RefSeq" id="WP_012498605.1">
    <property type="nucleotide sequence ID" value="NC_011026.1"/>
</dbReference>
<sequence length="144" mass="16752">MQIPARKLEIVKEHAIQSFPEECCGLLAGKVELSHDGFYENVIYEVAPCRNVLTWDRQFGFEISWPEICEVESEARSMGYEILGSYHSHTNAEAVPSNHDYENSTPNHSMLILSVKGNLVLQTRCWTRQNGNYFHEERIHVRRW</sequence>
<dbReference type="PANTHER" id="PTHR34858">
    <property type="entry name" value="CYSO-CYSTEINE PEPTIDASE"/>
    <property type="match status" value="1"/>
</dbReference>
<accession>B3QSD0</accession>
<organism evidence="7 8">
    <name type="scientific">Chloroherpeton thalassium (strain ATCC 35110 / GB-78)</name>
    <dbReference type="NCBI Taxonomy" id="517418"/>
    <lineage>
        <taxon>Bacteria</taxon>
        <taxon>Pseudomonadati</taxon>
        <taxon>Chlorobiota</taxon>
        <taxon>Chlorobiia</taxon>
        <taxon>Chlorobiales</taxon>
        <taxon>Chloroherpetonaceae</taxon>
        <taxon>Chloroherpeton</taxon>
    </lineage>
</organism>
<dbReference type="InterPro" id="IPR028090">
    <property type="entry name" value="JAB_dom_prok"/>
</dbReference>
<name>B3QSD0_CHLT3</name>
<keyword evidence="5" id="KW-0482">Metalloprotease</keyword>
<dbReference type="GO" id="GO:0008235">
    <property type="term" value="F:metalloexopeptidase activity"/>
    <property type="evidence" value="ECO:0007669"/>
    <property type="project" value="TreeGrafter"/>
</dbReference>
<evidence type="ECO:0000256" key="4">
    <source>
        <dbReference type="ARBA" id="ARBA00022833"/>
    </source>
</evidence>
<keyword evidence="1" id="KW-0645">Protease</keyword>
<dbReference type="GO" id="GO:0006508">
    <property type="term" value="P:proteolysis"/>
    <property type="evidence" value="ECO:0007669"/>
    <property type="project" value="UniProtKB-KW"/>
</dbReference>
<gene>
    <name evidence="7" type="ordered locus">Ctha_0050</name>
</gene>
<dbReference type="KEGG" id="cts:Ctha_0050"/>
<keyword evidence="8" id="KW-1185">Reference proteome</keyword>
<dbReference type="GO" id="GO:0008270">
    <property type="term" value="F:zinc ion binding"/>
    <property type="evidence" value="ECO:0007669"/>
    <property type="project" value="TreeGrafter"/>
</dbReference>
<dbReference type="OrthoDB" id="9802958at2"/>
<proteinExistence type="predicted"/>
<evidence type="ECO:0000256" key="1">
    <source>
        <dbReference type="ARBA" id="ARBA00022670"/>
    </source>
</evidence>
<dbReference type="Pfam" id="PF14464">
    <property type="entry name" value="Prok-JAB"/>
    <property type="match status" value="1"/>
</dbReference>
<reference evidence="7 8" key="1">
    <citation type="submission" date="2008-06" db="EMBL/GenBank/DDBJ databases">
        <title>Complete sequence of Chloroherpeton thalassium ATCC 35110.</title>
        <authorList>
            <consortium name="US DOE Joint Genome Institute"/>
            <person name="Lucas S."/>
            <person name="Copeland A."/>
            <person name="Lapidus A."/>
            <person name="Glavina del Rio T."/>
            <person name="Dalin E."/>
            <person name="Tice H."/>
            <person name="Bruce D."/>
            <person name="Goodwin L."/>
            <person name="Pitluck S."/>
            <person name="Schmutz J."/>
            <person name="Larimer F."/>
            <person name="Land M."/>
            <person name="Hauser L."/>
            <person name="Kyrpides N."/>
            <person name="Mikhailova N."/>
            <person name="Liu Z."/>
            <person name="Li T."/>
            <person name="Zhao F."/>
            <person name="Overmann J."/>
            <person name="Bryant D.A."/>
            <person name="Richardson P."/>
        </authorList>
    </citation>
    <scope>NUCLEOTIDE SEQUENCE [LARGE SCALE GENOMIC DNA]</scope>
    <source>
        <strain evidence="8">ATCC 35110 / GB-78</strain>
    </source>
</reference>
<dbReference type="eggNOG" id="COG1310">
    <property type="taxonomic scope" value="Bacteria"/>
</dbReference>
<dbReference type="PANTHER" id="PTHR34858:SF1">
    <property type="entry name" value="CYSO-CYSTEINE PEPTIDASE"/>
    <property type="match status" value="1"/>
</dbReference>
<keyword evidence="3" id="KW-0378">Hydrolase</keyword>
<keyword evidence="2" id="KW-0479">Metal-binding</keyword>
<dbReference type="STRING" id="517418.Ctha_0050"/>
<evidence type="ECO:0000256" key="2">
    <source>
        <dbReference type="ARBA" id="ARBA00022723"/>
    </source>
</evidence>
<dbReference type="Gene3D" id="3.40.140.10">
    <property type="entry name" value="Cytidine Deaminase, domain 2"/>
    <property type="match status" value="1"/>
</dbReference>